<feature type="region of interest" description="Disordered" evidence="1">
    <location>
        <begin position="58"/>
        <end position="87"/>
    </location>
</feature>
<proteinExistence type="predicted"/>
<evidence type="ECO:0000256" key="1">
    <source>
        <dbReference type="SAM" id="MobiDB-lite"/>
    </source>
</evidence>
<dbReference type="HOGENOM" id="CLU_019823_1_0_11"/>
<dbReference type="RefSeq" id="WP_011331181.1">
    <property type="nucleotide sequence ID" value="NC_007486.1"/>
</dbReference>
<evidence type="ECO:0000313" key="3">
    <source>
        <dbReference type="Proteomes" id="UP000002204"/>
    </source>
</evidence>
<dbReference type="EMBL" id="AP008932">
    <property type="protein sequence ID" value="BAE46277.1"/>
    <property type="molecule type" value="Genomic_DNA"/>
</dbReference>
<dbReference type="Gene3D" id="3.40.50.300">
    <property type="entry name" value="P-loop containing nucleotide triphosphate hydrolases"/>
    <property type="match status" value="2"/>
</dbReference>
<dbReference type="PATRIC" id="fig|234621.6.peg.38"/>
<dbReference type="AlphaFoldDB" id="Q3L936"/>
<accession>Q3L936</accession>
<dbReference type="InterPro" id="IPR027417">
    <property type="entry name" value="P-loop_NTPase"/>
</dbReference>
<reference evidence="3" key="1">
    <citation type="submission" date="2005-03" db="EMBL/GenBank/DDBJ databases">
        <title>Comparison of the complete genome sequences of Rhodococcus erythropolis PR4 and Rhodococcus opacus B4.</title>
        <authorList>
            <person name="Takarada H."/>
            <person name="Sekine M."/>
            <person name="Hosoyama A."/>
            <person name="Yamada R."/>
            <person name="Fujisawa T."/>
            <person name="Omata S."/>
            <person name="Shimizu A."/>
            <person name="Tsukatani N."/>
            <person name="Tanikawa S."/>
            <person name="Fujita N."/>
            <person name="Harayama S."/>
        </authorList>
    </citation>
    <scope>NUCLEOTIDE SEQUENCE [LARGE SCALE GENOMIC DNA]</scope>
    <source>
        <strain evidence="3">PR4 / NBRC 100887</strain>
        <plasmid evidence="3">pREC1</plasmid>
    </source>
</reference>
<organism evidence="2 3">
    <name type="scientific">Rhodococcus erythropolis (strain PR4 / NBRC 100887)</name>
    <dbReference type="NCBI Taxonomy" id="234621"/>
    <lineage>
        <taxon>Bacteria</taxon>
        <taxon>Bacillati</taxon>
        <taxon>Actinomycetota</taxon>
        <taxon>Actinomycetes</taxon>
        <taxon>Mycobacteriales</taxon>
        <taxon>Nocardiaceae</taxon>
        <taxon>Rhodococcus</taxon>
        <taxon>Rhodococcus erythropolis group</taxon>
    </lineage>
</organism>
<protein>
    <recommendedName>
        <fullName evidence="4">ATP-binding protein</fullName>
    </recommendedName>
</protein>
<dbReference type="eggNOG" id="COG3451">
    <property type="taxonomic scope" value="Bacteria"/>
</dbReference>
<feature type="compositionally biased region" description="Basic and acidic residues" evidence="1">
    <location>
        <begin position="61"/>
        <end position="79"/>
    </location>
</feature>
<evidence type="ECO:0008006" key="4">
    <source>
        <dbReference type="Google" id="ProtNLM"/>
    </source>
</evidence>
<geneLocation type="plasmid" evidence="2 3">
    <name>pREC1</name>
</geneLocation>
<dbReference type="KEGG" id="rer:RER_pREC1-00360"/>
<dbReference type="SUPFAM" id="SSF52540">
    <property type="entry name" value="P-loop containing nucleoside triphosphate hydrolases"/>
    <property type="match status" value="1"/>
</dbReference>
<sequence length="622" mass="67231">MAKHQTFAKSAKPVKISVLSDEDLTKLEAREAQATNPIAKAWLSTLVRRQYTRRATLAATERAREDSSDRQVHKLDGRGFHGPGGGRMSTIMPPVEYRGTNVQIAGLFPWIVGANAPMLGTPLGPHLATGAPVCFDPLSAKEAKAISAPACMIIALNGFGKSTLLRRIALGDIAAGVRVLWPGDVKPDGRKLTEAVDGQVTEVGYGGIGRINLLDPGPIGAAIDKLSSHIDKLRGQLNFEQDPENYAAIEVQLAAQELRRQQTQYALFARMENIMGAECEIVRGKKLEDFEQTVLASGIRLLYTPVDKGGVGHSASHPAILTDLIDFLVSDNEELMEDAVVSDVPAYLAAIQGLRRTLRAMTKGRYGEVFNGHSTVRLDVNKPSMCLDMSSVPQDDEMMRAAVLLAGWNEAFATIEAAHVLADAGLGPNLAFHVLMDELWQVLQLGEMMAQRIDAVQRLQRVVGVAITFVTHSLEELEKAGALGLFVRCRARIIGPVPAVEITRLEKVMHFSQTEKSMLTNWSNAADLNSPIDQKNARIRKAAKRIRAAAMAAGIVGENTESTPAAPVASGTGQFLLKLGEGVRPGSPFKVWVTPAERASGIHNTDERLEAATKDRDQGFAA</sequence>
<keyword evidence="2" id="KW-0614">Plasmid</keyword>
<name>Q3L936_RHOE4</name>
<gene>
    <name evidence="2" type="ordered locus">RER_pREC1-00360</name>
</gene>
<reference evidence="2 3" key="2">
    <citation type="journal article" date="2006" name="Environ. Microbiol.">
        <title>Sequence analysis of three plasmids harboured in Rhodococcus erythropolis strain PR4.</title>
        <authorList>
            <person name="Sekine M."/>
            <person name="Tanikawa S."/>
            <person name="Omata S."/>
            <person name="Saito M."/>
            <person name="Fujisawa T."/>
            <person name="Tsukatani N."/>
            <person name="Tajima T."/>
            <person name="Sekigawa T."/>
            <person name="Kosugi H."/>
            <person name="Matsuo Y."/>
            <person name="Nishiko R."/>
            <person name="Imamura K."/>
            <person name="Ito M."/>
            <person name="Narita H."/>
            <person name="Tago S."/>
            <person name="Fujita N."/>
            <person name="Harayama S."/>
        </authorList>
    </citation>
    <scope>NUCLEOTIDE SEQUENCE [LARGE SCALE GENOMIC DNA]</scope>
    <source>
        <strain evidence="3">PR4 / NBRC 100887</strain>
        <plasmid evidence="2 3">pREC1</plasmid>
    </source>
</reference>
<dbReference type="Proteomes" id="UP000002204">
    <property type="component" value="Plasmid pREC1"/>
</dbReference>
<evidence type="ECO:0000313" key="2">
    <source>
        <dbReference type="EMBL" id="BAE46277.1"/>
    </source>
</evidence>